<evidence type="ECO:0000256" key="4">
    <source>
        <dbReference type="ARBA" id="ARBA00023136"/>
    </source>
</evidence>
<keyword evidence="3 5" id="KW-1133">Transmembrane helix</keyword>
<gene>
    <name evidence="6" type="ORF">OB69_05600</name>
</gene>
<dbReference type="InterPro" id="IPR002781">
    <property type="entry name" value="TM_pro_TauE-like"/>
</dbReference>
<keyword evidence="7" id="KW-1185">Reference proteome</keyword>
<feature type="transmembrane region" description="Helical" evidence="5">
    <location>
        <begin position="78"/>
        <end position="98"/>
    </location>
</feature>
<keyword evidence="5" id="KW-1003">Cell membrane</keyword>
<comment type="subcellular location">
    <subcellularLocation>
        <location evidence="5">Cell membrane</location>
        <topology evidence="5">Multi-pass membrane protein</topology>
    </subcellularLocation>
    <subcellularLocation>
        <location evidence="1">Membrane</location>
        <topology evidence="1">Multi-pass membrane protein</topology>
    </subcellularLocation>
</comment>
<dbReference type="EMBL" id="JSVA01000007">
    <property type="protein sequence ID" value="KOF03379.1"/>
    <property type="molecule type" value="Genomic_DNA"/>
</dbReference>
<dbReference type="PANTHER" id="PTHR43701:SF2">
    <property type="entry name" value="MEMBRANE TRANSPORTER PROTEIN YJNA-RELATED"/>
    <property type="match status" value="1"/>
</dbReference>
<feature type="transmembrane region" description="Helical" evidence="5">
    <location>
        <begin position="146"/>
        <end position="174"/>
    </location>
</feature>
<dbReference type="PATRIC" id="fig|1566026.4.peg.2944"/>
<proteinExistence type="inferred from homology"/>
<accession>A0A0L8AM30</accession>
<keyword evidence="2 5" id="KW-0812">Transmembrane</keyword>
<evidence type="ECO:0000313" key="7">
    <source>
        <dbReference type="Proteomes" id="UP000036908"/>
    </source>
</evidence>
<dbReference type="PANTHER" id="PTHR43701">
    <property type="entry name" value="MEMBRANE TRANSPORTER PROTEIN MJ0441-RELATED"/>
    <property type="match status" value="1"/>
</dbReference>
<name>A0A0L8AM30_9BACT</name>
<feature type="transmembrane region" description="Helical" evidence="5">
    <location>
        <begin position="50"/>
        <end position="72"/>
    </location>
</feature>
<organism evidence="6 7">
    <name type="scientific">Roseivirga seohaensis subsp. aquiponti</name>
    <dbReference type="NCBI Taxonomy" id="1566026"/>
    <lineage>
        <taxon>Bacteria</taxon>
        <taxon>Pseudomonadati</taxon>
        <taxon>Bacteroidota</taxon>
        <taxon>Cytophagia</taxon>
        <taxon>Cytophagales</taxon>
        <taxon>Roseivirgaceae</taxon>
        <taxon>Roseivirga</taxon>
    </lineage>
</organism>
<dbReference type="OrthoDB" id="980252at2"/>
<evidence type="ECO:0000256" key="3">
    <source>
        <dbReference type="ARBA" id="ARBA00022989"/>
    </source>
</evidence>
<evidence type="ECO:0000256" key="1">
    <source>
        <dbReference type="ARBA" id="ARBA00004141"/>
    </source>
</evidence>
<dbReference type="AlphaFoldDB" id="A0A0L8AM30"/>
<comment type="similarity">
    <text evidence="5">Belongs to the 4-toluene sulfonate uptake permease (TSUP) (TC 2.A.102) family.</text>
</comment>
<evidence type="ECO:0000256" key="2">
    <source>
        <dbReference type="ARBA" id="ARBA00022692"/>
    </source>
</evidence>
<reference evidence="7" key="1">
    <citation type="submission" date="2014-11" db="EMBL/GenBank/DDBJ databases">
        <title>Genome sequencing of Roseivirga sp. D-25.</title>
        <authorList>
            <person name="Selvaratnam C."/>
            <person name="Thevarajoo S."/>
            <person name="Goh K.M."/>
            <person name="Eee R."/>
            <person name="Chan K.-G."/>
            <person name="Chong C.S."/>
        </authorList>
    </citation>
    <scope>NUCLEOTIDE SEQUENCE [LARGE SCALE GENOMIC DNA]</scope>
    <source>
        <strain evidence="7">D-25</strain>
    </source>
</reference>
<dbReference type="RefSeq" id="WP_053222727.1">
    <property type="nucleotide sequence ID" value="NZ_JSVA01000007.1"/>
</dbReference>
<sequence length="271" mass="29497">MIEFILLFLMGLLGGFLAGLIGVGGGVMYILVLPYVLVNMGYPDSEIVQFTIANSLVGTMFAALSGNVALIIKKEFFWKEVLIVGFFGTVISLLVLQFIVQTDWYQRDKFNMVIILLMSFIVFRTLKSNRTSDSENKEKKSTNGQLGVTGALAGSISALSGLGGGVVIIPILNLRLKQSMRKAKSISLGVIFITSMVMTISNLIAQPTVNIEGQNIGYVVWPLVLVLSFGVVTGSPYGVRIARKLSNRTISYIFVSFLGVVIIDKLIQLLS</sequence>
<keyword evidence="4 5" id="KW-0472">Membrane</keyword>
<dbReference type="InterPro" id="IPR051598">
    <property type="entry name" value="TSUP/Inactive_protease-like"/>
</dbReference>
<feature type="transmembrane region" description="Helical" evidence="5">
    <location>
        <begin position="6"/>
        <end position="38"/>
    </location>
</feature>
<comment type="caution">
    <text evidence="6">The sequence shown here is derived from an EMBL/GenBank/DDBJ whole genome shotgun (WGS) entry which is preliminary data.</text>
</comment>
<dbReference type="Pfam" id="PF01925">
    <property type="entry name" value="TauE"/>
    <property type="match status" value="1"/>
</dbReference>
<evidence type="ECO:0000256" key="5">
    <source>
        <dbReference type="RuleBase" id="RU363041"/>
    </source>
</evidence>
<feature type="transmembrane region" description="Helical" evidence="5">
    <location>
        <begin position="250"/>
        <end position="270"/>
    </location>
</feature>
<dbReference type="Proteomes" id="UP000036908">
    <property type="component" value="Unassembled WGS sequence"/>
</dbReference>
<feature type="transmembrane region" description="Helical" evidence="5">
    <location>
        <begin position="186"/>
        <end position="204"/>
    </location>
</feature>
<dbReference type="GO" id="GO:0005886">
    <property type="term" value="C:plasma membrane"/>
    <property type="evidence" value="ECO:0007669"/>
    <property type="project" value="UniProtKB-SubCell"/>
</dbReference>
<feature type="transmembrane region" description="Helical" evidence="5">
    <location>
        <begin position="216"/>
        <end position="238"/>
    </location>
</feature>
<evidence type="ECO:0000313" key="6">
    <source>
        <dbReference type="EMBL" id="KOF03379.1"/>
    </source>
</evidence>
<protein>
    <recommendedName>
        <fullName evidence="5">Probable membrane transporter protein</fullName>
    </recommendedName>
</protein>